<organism evidence="2">
    <name type="scientific">marine sediment metagenome</name>
    <dbReference type="NCBI Taxonomy" id="412755"/>
    <lineage>
        <taxon>unclassified sequences</taxon>
        <taxon>metagenomes</taxon>
        <taxon>ecological metagenomes</taxon>
    </lineage>
</organism>
<feature type="non-terminal residue" evidence="2">
    <location>
        <position position="107"/>
    </location>
</feature>
<gene>
    <name evidence="2" type="ORF">S01H1_76188</name>
</gene>
<reference evidence="2" key="1">
    <citation type="journal article" date="2014" name="Front. Microbiol.">
        <title>High frequency of phylogenetically diverse reductive dehalogenase-homologous genes in deep subseafloor sedimentary metagenomes.</title>
        <authorList>
            <person name="Kawai M."/>
            <person name="Futagami T."/>
            <person name="Toyoda A."/>
            <person name="Takaki Y."/>
            <person name="Nishi S."/>
            <person name="Hori S."/>
            <person name="Arai W."/>
            <person name="Tsubouchi T."/>
            <person name="Morono Y."/>
            <person name="Uchiyama I."/>
            <person name="Ito T."/>
            <person name="Fujiyama A."/>
            <person name="Inagaki F."/>
            <person name="Takami H."/>
        </authorList>
    </citation>
    <scope>NUCLEOTIDE SEQUENCE</scope>
    <source>
        <strain evidence="2">Expedition CK06-06</strain>
    </source>
</reference>
<evidence type="ECO:0000259" key="1">
    <source>
        <dbReference type="Pfam" id="PF00899"/>
    </source>
</evidence>
<comment type="caution">
    <text evidence="2">The sequence shown here is derived from an EMBL/GenBank/DDBJ whole genome shotgun (WGS) entry which is preliminary data.</text>
</comment>
<dbReference type="GO" id="GO:0008641">
    <property type="term" value="F:ubiquitin-like modifier activating enzyme activity"/>
    <property type="evidence" value="ECO:0007669"/>
    <property type="project" value="InterPro"/>
</dbReference>
<dbReference type="InterPro" id="IPR035985">
    <property type="entry name" value="Ubiquitin-activating_enz"/>
</dbReference>
<protein>
    <recommendedName>
        <fullName evidence="1">THIF-type NAD/FAD binding fold domain-containing protein</fullName>
    </recommendedName>
</protein>
<dbReference type="PANTHER" id="PTHR43267:SF1">
    <property type="entry name" value="TRNA THREONYLCARBAMOYLADENOSINE DEHYDRATASE"/>
    <property type="match status" value="1"/>
</dbReference>
<dbReference type="AlphaFoldDB" id="X0YBN9"/>
<name>X0YBN9_9ZZZZ</name>
<dbReference type="InterPro" id="IPR000594">
    <property type="entry name" value="ThiF_NAD_FAD-bd"/>
</dbReference>
<evidence type="ECO:0000313" key="2">
    <source>
        <dbReference type="EMBL" id="GAG53280.1"/>
    </source>
</evidence>
<sequence length="107" mass="11684">MNITGRYSGLFDISDANFQILGCGGIGSYTAINLAKMGGVNFNLYDMDTVEDVNVGVSAFGISDINYYKVGALSAAIQNINPKAKINTYHKPFDKDVNYFPKGEFRP</sequence>
<dbReference type="Pfam" id="PF00899">
    <property type="entry name" value="ThiF"/>
    <property type="match status" value="1"/>
</dbReference>
<dbReference type="InterPro" id="IPR045886">
    <property type="entry name" value="ThiF/MoeB/HesA"/>
</dbReference>
<dbReference type="GO" id="GO:0061503">
    <property type="term" value="F:tRNA threonylcarbamoyladenosine dehydratase"/>
    <property type="evidence" value="ECO:0007669"/>
    <property type="project" value="TreeGrafter"/>
</dbReference>
<proteinExistence type="predicted"/>
<dbReference type="SUPFAM" id="SSF69572">
    <property type="entry name" value="Activating enzymes of the ubiquitin-like proteins"/>
    <property type="match status" value="1"/>
</dbReference>
<dbReference type="Gene3D" id="3.40.50.720">
    <property type="entry name" value="NAD(P)-binding Rossmann-like Domain"/>
    <property type="match status" value="1"/>
</dbReference>
<dbReference type="GO" id="GO:0061504">
    <property type="term" value="P:cyclic threonylcarbamoyladenosine biosynthetic process"/>
    <property type="evidence" value="ECO:0007669"/>
    <property type="project" value="TreeGrafter"/>
</dbReference>
<feature type="domain" description="THIF-type NAD/FAD binding fold" evidence="1">
    <location>
        <begin position="9"/>
        <end position="96"/>
    </location>
</feature>
<dbReference type="EMBL" id="BARS01051114">
    <property type="protein sequence ID" value="GAG53280.1"/>
    <property type="molecule type" value="Genomic_DNA"/>
</dbReference>
<accession>X0YBN9</accession>
<dbReference type="PANTHER" id="PTHR43267">
    <property type="entry name" value="TRNA THREONYLCARBAMOYLADENOSINE DEHYDRATASE"/>
    <property type="match status" value="1"/>
</dbReference>